<evidence type="ECO:0000256" key="1">
    <source>
        <dbReference type="SAM" id="Phobius"/>
    </source>
</evidence>
<gene>
    <name evidence="2" type="ORF">LCGC14_0727280</name>
</gene>
<organism evidence="2">
    <name type="scientific">marine sediment metagenome</name>
    <dbReference type="NCBI Taxonomy" id="412755"/>
    <lineage>
        <taxon>unclassified sequences</taxon>
        <taxon>metagenomes</taxon>
        <taxon>ecological metagenomes</taxon>
    </lineage>
</organism>
<feature type="transmembrane region" description="Helical" evidence="1">
    <location>
        <begin position="6"/>
        <end position="29"/>
    </location>
</feature>
<comment type="caution">
    <text evidence="2">The sequence shown here is derived from an EMBL/GenBank/DDBJ whole genome shotgun (WGS) entry which is preliminary data.</text>
</comment>
<reference evidence="2" key="1">
    <citation type="journal article" date="2015" name="Nature">
        <title>Complex archaea that bridge the gap between prokaryotes and eukaryotes.</title>
        <authorList>
            <person name="Spang A."/>
            <person name="Saw J.H."/>
            <person name="Jorgensen S.L."/>
            <person name="Zaremba-Niedzwiedzka K."/>
            <person name="Martijn J."/>
            <person name="Lind A.E."/>
            <person name="van Eijk R."/>
            <person name="Schleper C."/>
            <person name="Guy L."/>
            <person name="Ettema T.J."/>
        </authorList>
    </citation>
    <scope>NUCLEOTIDE SEQUENCE</scope>
</reference>
<accession>A0A0F9QAP6</accession>
<sequence length="71" mass="7890">MSTDVVAAIIQGGAVGLAFLMMSISYLLARRGMEMFNTFVSNHMTHLTESINKNTRVLESLEDALNRRTLT</sequence>
<keyword evidence="1" id="KW-0472">Membrane</keyword>
<dbReference type="AlphaFoldDB" id="A0A0F9QAP6"/>
<name>A0A0F9QAP6_9ZZZZ</name>
<protein>
    <submittedName>
        <fullName evidence="2">Uncharacterized protein</fullName>
    </submittedName>
</protein>
<keyword evidence="1" id="KW-1133">Transmembrane helix</keyword>
<dbReference type="EMBL" id="LAZR01001671">
    <property type="protein sequence ID" value="KKN41040.1"/>
    <property type="molecule type" value="Genomic_DNA"/>
</dbReference>
<proteinExistence type="predicted"/>
<keyword evidence="1" id="KW-0812">Transmembrane</keyword>
<evidence type="ECO:0000313" key="2">
    <source>
        <dbReference type="EMBL" id="KKN41040.1"/>
    </source>
</evidence>